<sequence length="317" mass="34898">MSWPQPTRIFVTGGTGFLGRNLLPGLMALLQGPTEWTVLTRRPPPGAPSGVRYVSGDLAQPQTWLDELRRHDLVIWLGADRDHRQSLSRLMAVNVDAVAAAIKASQASCIRHFIYVSSVSAVDQASDPFVPTDELSEPSPHTDYGRSKLLAERLVLCSGLSATVLRLPFLYGPGFAPTSFLAWCQRAARGRVLRHIHLPGTLSLLFAPDAARVIATVFANRVADTRPEVYCVSDGVIHGMEAIVQAVGALHDCPAATRSIQIPSWVRRLLGWTPFDYWQHAALSENFFAVDSQRLQASFPELQFTPLHEGLRASFRI</sequence>
<dbReference type="PANTHER" id="PTHR48079:SF6">
    <property type="entry name" value="NAD(P)-BINDING DOMAIN-CONTAINING PROTEIN-RELATED"/>
    <property type="match status" value="1"/>
</dbReference>
<dbReference type="RefSeq" id="WP_394471881.1">
    <property type="nucleotide sequence ID" value="NZ_JBIGHY010000006.1"/>
</dbReference>
<proteinExistence type="predicted"/>
<feature type="domain" description="NAD-dependent epimerase/dehydratase" evidence="1">
    <location>
        <begin position="9"/>
        <end position="231"/>
    </location>
</feature>
<dbReference type="InterPro" id="IPR051783">
    <property type="entry name" value="NAD(P)-dependent_oxidoreduct"/>
</dbReference>
<evidence type="ECO:0000313" key="3">
    <source>
        <dbReference type="Proteomes" id="UP001606300"/>
    </source>
</evidence>
<organism evidence="2 3">
    <name type="scientific">Pelomonas dachongensis</name>
    <dbReference type="NCBI Taxonomy" id="3299029"/>
    <lineage>
        <taxon>Bacteria</taxon>
        <taxon>Pseudomonadati</taxon>
        <taxon>Pseudomonadota</taxon>
        <taxon>Betaproteobacteria</taxon>
        <taxon>Burkholderiales</taxon>
        <taxon>Sphaerotilaceae</taxon>
        <taxon>Roseateles</taxon>
    </lineage>
</organism>
<dbReference type="Pfam" id="PF01370">
    <property type="entry name" value="Epimerase"/>
    <property type="match status" value="1"/>
</dbReference>
<dbReference type="InterPro" id="IPR001509">
    <property type="entry name" value="Epimerase_deHydtase"/>
</dbReference>
<name>A0ABW7ERP7_9BURK</name>
<dbReference type="Gene3D" id="3.40.50.720">
    <property type="entry name" value="NAD(P)-binding Rossmann-like Domain"/>
    <property type="match status" value="1"/>
</dbReference>
<accession>A0ABW7ERP7</accession>
<reference evidence="2 3" key="1">
    <citation type="submission" date="2024-09" db="EMBL/GenBank/DDBJ databases">
        <title>Novel species of the genus Pelomonas and Roseateles isolated from streams.</title>
        <authorList>
            <person name="Lu H."/>
        </authorList>
    </citation>
    <scope>NUCLEOTIDE SEQUENCE [LARGE SCALE GENOMIC DNA]</scope>
    <source>
        <strain evidence="2 3">DC23W</strain>
    </source>
</reference>
<protein>
    <submittedName>
        <fullName evidence="2">NAD-dependent epimerase/dehydratase family protein</fullName>
    </submittedName>
</protein>
<gene>
    <name evidence="2" type="ORF">ACG02S_18130</name>
</gene>
<dbReference type="InterPro" id="IPR036291">
    <property type="entry name" value="NAD(P)-bd_dom_sf"/>
</dbReference>
<dbReference type="EMBL" id="JBIGHY010000006">
    <property type="protein sequence ID" value="MFG6415817.1"/>
    <property type="molecule type" value="Genomic_DNA"/>
</dbReference>
<comment type="caution">
    <text evidence="2">The sequence shown here is derived from an EMBL/GenBank/DDBJ whole genome shotgun (WGS) entry which is preliminary data.</text>
</comment>
<evidence type="ECO:0000313" key="2">
    <source>
        <dbReference type="EMBL" id="MFG6415817.1"/>
    </source>
</evidence>
<dbReference type="Proteomes" id="UP001606300">
    <property type="component" value="Unassembled WGS sequence"/>
</dbReference>
<dbReference type="PANTHER" id="PTHR48079">
    <property type="entry name" value="PROTEIN YEEZ"/>
    <property type="match status" value="1"/>
</dbReference>
<evidence type="ECO:0000259" key="1">
    <source>
        <dbReference type="Pfam" id="PF01370"/>
    </source>
</evidence>
<dbReference type="SUPFAM" id="SSF51735">
    <property type="entry name" value="NAD(P)-binding Rossmann-fold domains"/>
    <property type="match status" value="1"/>
</dbReference>
<keyword evidence="3" id="KW-1185">Reference proteome</keyword>